<dbReference type="Gene3D" id="1.20.120.20">
    <property type="entry name" value="Apolipoprotein"/>
    <property type="match status" value="1"/>
</dbReference>
<proteinExistence type="predicted"/>
<dbReference type="Proteomes" id="UP000193006">
    <property type="component" value="Chromosome"/>
</dbReference>
<dbReference type="STRING" id="199441.BkAM31D_13495"/>
<keyword evidence="2" id="KW-0812">Transmembrane</keyword>
<dbReference type="SUPFAM" id="SSF48371">
    <property type="entry name" value="ARM repeat"/>
    <property type="match status" value="1"/>
</dbReference>
<dbReference type="AlphaFoldDB" id="A0A1X9MBH5"/>
<feature type="domain" description="Phage tail tape measure protein" evidence="3">
    <location>
        <begin position="105"/>
        <end position="247"/>
    </location>
</feature>
<sequence>MSTYNLGEYQAKISVDSSSLEKGLANAEKETEKKGSKMGKVLGGLALGAVASLGAALVGIGTASFNAGQEFQKASGIIRKGTGATGDALSDLEDSFKNVFKEVPQDAEEVATALADLNTRTGETGGVLEDLSKSYLDLSRISGEASSQLIESGSRGFEAWGIGAEESMDKMDLLWNVAQTTGAGVGDLMSQMDKHGATMRTAGLGYDEAATLMGNLEAKGYDADKAMSAFSKGIANIAKDGKDPAEVLPQIIDEIENMEDAGEATAKAMEVFGAKAGPEMAEMIQSGAFSIEELQETLANSSETIEKAGEDTLTLGERFQIMKNNAMVGLMPIGEAMINLAEKILPKLQDAMNTVFEFIGRIIDWAKTKFEEMRSNSDGSFSGMRDTIESIMQTISEITQTVLEIVSDLWDKYGSAILSYIQNTMKNAQTVIQGVLSVIQGIVQTVLGILQGDWNKAFEGIKKITSGVMSVLEGIIKQAMNVLKTLISVALSSIQKTFSDIWNAISSSVSTITSGISDTVRSTFNTMKERVSDIFENIYSTAKRIFNNIKEAIITPVEAAREAVQTAIDRIKSAFDFEWSLPELKIPKVSVDMKKNSWGVPYPSFDVQWHKNGGFFDEPTIAGLGEAGKEAIVPLVGRQMDPFADAVYQRLAERIEGNNVSNTNNSTSNNNTYHFNIEMHNTIHSSDKQGADQVIDRMVNKIKSKGGYFGSK</sequence>
<evidence type="ECO:0000256" key="1">
    <source>
        <dbReference type="ARBA" id="ARBA00022612"/>
    </source>
</evidence>
<evidence type="ECO:0000256" key="2">
    <source>
        <dbReference type="SAM" id="Phobius"/>
    </source>
</evidence>
<feature type="transmembrane region" description="Helical" evidence="2">
    <location>
        <begin position="41"/>
        <end position="65"/>
    </location>
</feature>
<protein>
    <submittedName>
        <fullName evidence="4">Phage-related minor tail protein</fullName>
    </submittedName>
</protein>
<keyword evidence="2" id="KW-1133">Transmembrane helix</keyword>
<reference evidence="4 5" key="1">
    <citation type="submission" date="2017-04" db="EMBL/GenBank/DDBJ databases">
        <title>Bacillus krulwichiae AM31D Genome sequencing and assembly.</title>
        <authorList>
            <person name="Krulwich T.A."/>
            <person name="Anastor L."/>
            <person name="Ehrlich R."/>
            <person name="Ehrlich G.D."/>
            <person name="Janto B."/>
        </authorList>
    </citation>
    <scope>NUCLEOTIDE SEQUENCE [LARGE SCALE GENOMIC DNA]</scope>
    <source>
        <strain evidence="4 5">AM31D</strain>
    </source>
</reference>
<evidence type="ECO:0000259" key="3">
    <source>
        <dbReference type="Pfam" id="PF10145"/>
    </source>
</evidence>
<dbReference type="KEGG" id="bkw:BkAM31D_13495"/>
<keyword evidence="5" id="KW-1185">Reference proteome</keyword>
<dbReference type="EMBL" id="CP020814">
    <property type="protein sequence ID" value="ARK30766.1"/>
    <property type="molecule type" value="Genomic_DNA"/>
</dbReference>
<accession>A0A1X9MBH5</accession>
<keyword evidence="1" id="KW-1188">Viral release from host cell</keyword>
<evidence type="ECO:0000313" key="4">
    <source>
        <dbReference type="EMBL" id="ARK30766.1"/>
    </source>
</evidence>
<dbReference type="PANTHER" id="PTHR37813:SF1">
    <property type="entry name" value="FELS-2 PROPHAGE PROTEIN"/>
    <property type="match status" value="1"/>
</dbReference>
<name>A0A1X9MBH5_9BACI</name>
<dbReference type="InterPro" id="IPR010090">
    <property type="entry name" value="Phage_tape_meas"/>
</dbReference>
<dbReference type="PANTHER" id="PTHR37813">
    <property type="entry name" value="FELS-2 PROPHAGE PROTEIN"/>
    <property type="match status" value="1"/>
</dbReference>
<evidence type="ECO:0000313" key="5">
    <source>
        <dbReference type="Proteomes" id="UP000193006"/>
    </source>
</evidence>
<organism evidence="4 5">
    <name type="scientific">Halalkalibacter krulwichiae</name>
    <dbReference type="NCBI Taxonomy" id="199441"/>
    <lineage>
        <taxon>Bacteria</taxon>
        <taxon>Bacillati</taxon>
        <taxon>Bacillota</taxon>
        <taxon>Bacilli</taxon>
        <taxon>Bacillales</taxon>
        <taxon>Bacillaceae</taxon>
        <taxon>Halalkalibacter</taxon>
    </lineage>
</organism>
<dbReference type="Pfam" id="PF10145">
    <property type="entry name" value="PhageMin_Tail"/>
    <property type="match status" value="1"/>
</dbReference>
<dbReference type="RefSeq" id="WP_066149601.1">
    <property type="nucleotide sequence ID" value="NZ_CP020814.1"/>
</dbReference>
<gene>
    <name evidence="4" type="ORF">BkAM31D_13495</name>
</gene>
<dbReference type="NCBIfam" id="TIGR01760">
    <property type="entry name" value="tape_meas_TP901"/>
    <property type="match status" value="1"/>
</dbReference>
<keyword evidence="2" id="KW-0472">Membrane</keyword>
<dbReference type="InterPro" id="IPR016024">
    <property type="entry name" value="ARM-type_fold"/>
</dbReference>